<comment type="caution">
    <text evidence="1">The sequence shown here is derived from an EMBL/GenBank/DDBJ whole genome shotgun (WGS) entry which is preliminary data.</text>
</comment>
<name>A0A2P5HY83_DIAHE</name>
<sequence length="532" mass="59957">MVGLLDLPLELREPILLDVIFDTIKQQPAQPPTLDEAVIGDYRCVQVFERGRNGSVLSFCSSLKRHAMSLLHVNQKIRNDVISFVLPGLAQHTNDAKLDIIIKKGPHPRPVSLWATWLSAPFPAYHLNTLHMQIRYFQDHVSWEHHPSRILRSVKDCDSWIDYGTADMLLRFVAEQTKAHGASIHERQRITITKGRLKSHRTIQKLVIDIPVDPNVPTSRGERVYCSGCLPNTTSTWDEANFCMVPTGKRTALILAKFLREKLLEIFHSVAESLEQPDYTTIRIIFERVGTIDLNVHGRLFESINLGQILAKSPRTEYRWGPFLAGGRADFFAWKRAAEDQRMAAGFEPVNHSMQEHELSGPLGLIGSILSRRVDSILVKDPGDDVPPARQRVPRDPVVFTGKAALIQEDGTRISGDATFHRPAMFVLGNMLFVDLGFDTFDTYGEVPLLSDSDSSFSGIRGEEVREEEIEIFKAEAIVISTYDFEETIISGDAIFYGSAKASTEQSSSCSYHDLFPKVNYFGGYDIWNPEF</sequence>
<keyword evidence="2" id="KW-1185">Reference proteome</keyword>
<dbReference type="InParanoid" id="A0A2P5HY83"/>
<dbReference type="EMBL" id="MAVT02000516">
    <property type="protein sequence ID" value="POS75212.1"/>
    <property type="molecule type" value="Genomic_DNA"/>
</dbReference>
<protein>
    <submittedName>
        <fullName evidence="1">Uncharacterized protein</fullName>
    </submittedName>
</protein>
<dbReference type="AlphaFoldDB" id="A0A2P5HY83"/>
<proteinExistence type="predicted"/>
<reference evidence="1" key="1">
    <citation type="submission" date="2017-09" db="EMBL/GenBank/DDBJ databases">
        <title>Polyketide synthases of a Diaporthe helianthi virulent isolate.</title>
        <authorList>
            <person name="Baroncelli R."/>
        </authorList>
    </citation>
    <scope>NUCLEOTIDE SEQUENCE [LARGE SCALE GENOMIC DNA]</scope>
    <source>
        <strain evidence="1">7/96</strain>
    </source>
</reference>
<dbReference type="Proteomes" id="UP000094444">
    <property type="component" value="Unassembled WGS sequence"/>
</dbReference>
<organism evidence="1 2">
    <name type="scientific">Diaporthe helianthi</name>
    <dbReference type="NCBI Taxonomy" id="158607"/>
    <lineage>
        <taxon>Eukaryota</taxon>
        <taxon>Fungi</taxon>
        <taxon>Dikarya</taxon>
        <taxon>Ascomycota</taxon>
        <taxon>Pezizomycotina</taxon>
        <taxon>Sordariomycetes</taxon>
        <taxon>Sordariomycetidae</taxon>
        <taxon>Diaporthales</taxon>
        <taxon>Diaporthaceae</taxon>
        <taxon>Diaporthe</taxon>
    </lineage>
</organism>
<accession>A0A2P5HY83</accession>
<dbReference type="OrthoDB" id="5225631at2759"/>
<evidence type="ECO:0000313" key="2">
    <source>
        <dbReference type="Proteomes" id="UP000094444"/>
    </source>
</evidence>
<evidence type="ECO:0000313" key="1">
    <source>
        <dbReference type="EMBL" id="POS75212.1"/>
    </source>
</evidence>
<gene>
    <name evidence="1" type="ORF">DHEL01_v206396</name>
</gene>